<dbReference type="Pfam" id="PF14743">
    <property type="entry name" value="DNA_ligase_OB_2"/>
    <property type="match status" value="1"/>
</dbReference>
<dbReference type="InterPro" id="IPR050326">
    <property type="entry name" value="NAD_dep_DNA_ligaseB"/>
</dbReference>
<dbReference type="GO" id="GO:0006310">
    <property type="term" value="P:DNA recombination"/>
    <property type="evidence" value="ECO:0007669"/>
    <property type="project" value="InterPro"/>
</dbReference>
<dbReference type="Gene3D" id="3.30.1490.70">
    <property type="match status" value="1"/>
</dbReference>
<keyword evidence="4" id="KW-0227">DNA damage</keyword>
<evidence type="ECO:0000256" key="7">
    <source>
        <dbReference type="SAM" id="SignalP"/>
    </source>
</evidence>
<dbReference type="GO" id="GO:0006260">
    <property type="term" value="P:DNA replication"/>
    <property type="evidence" value="ECO:0007669"/>
    <property type="project" value="UniProtKB-KW"/>
</dbReference>
<keyword evidence="5" id="KW-0234">DNA repair</keyword>
<sequence length="289" mass="32888">MNKYFLLVLFTFILSVHCSSTAQQTPQKFKPNIQHGVSYQKVDDISQYYVSEKLDGIRGFWDGKQLFTRQGNLINSPSWFTQHWPAHPMDGELWLDRGQFQPLLSCVSKRIAVESKTTSCWRKVRFMMFDLPKNPGDFNDRVNRMQALLVQIPSVYLAMIDQVKLKELSDLDHKLDEVIAAQGEGLMLHLASAHYQKGRNPALMKLKKHQDAEATVIGHTEGKGKYQNQLGAIKVKTSDGIIFKIGSGFSDVQRANPPKVGTVITFKYNGLTQAGIPRFARFWRIKTRG</sequence>
<evidence type="ECO:0000256" key="5">
    <source>
        <dbReference type="ARBA" id="ARBA00023204"/>
    </source>
</evidence>
<evidence type="ECO:0000256" key="1">
    <source>
        <dbReference type="ARBA" id="ARBA00001968"/>
    </source>
</evidence>
<gene>
    <name evidence="9" type="ORF">ESZ36_08925</name>
</gene>
<proteinExistence type="predicted"/>
<evidence type="ECO:0000313" key="9">
    <source>
        <dbReference type="EMBL" id="TWX68600.1"/>
    </source>
</evidence>
<dbReference type="SUPFAM" id="SSF50249">
    <property type="entry name" value="Nucleic acid-binding proteins"/>
    <property type="match status" value="1"/>
</dbReference>
<evidence type="ECO:0000259" key="8">
    <source>
        <dbReference type="PROSITE" id="PS50160"/>
    </source>
</evidence>
<accession>A0A5C6QIX0</accession>
<dbReference type="EMBL" id="VOLT01000004">
    <property type="protein sequence ID" value="TWX68600.1"/>
    <property type="molecule type" value="Genomic_DNA"/>
</dbReference>
<dbReference type="SUPFAM" id="SSF56091">
    <property type="entry name" value="DNA ligase/mRNA capping enzyme, catalytic domain"/>
    <property type="match status" value="1"/>
</dbReference>
<dbReference type="AlphaFoldDB" id="A0A5C6QIX0"/>
<comment type="caution">
    <text evidence="9">The sequence shown here is derived from an EMBL/GenBank/DDBJ whole genome shotgun (WGS) entry which is preliminary data.</text>
</comment>
<protein>
    <submittedName>
        <fullName evidence="9">DNA ligase</fullName>
    </submittedName>
</protein>
<reference evidence="9 10" key="1">
    <citation type="submission" date="2019-07" db="EMBL/GenBank/DDBJ databases">
        <title>Genomes of sea-ice associated Colwellia species.</title>
        <authorList>
            <person name="Bowman J.P."/>
        </authorList>
    </citation>
    <scope>NUCLEOTIDE SEQUENCE [LARGE SCALE GENOMIC DNA]</scope>
    <source>
        <strain evidence="9 10">ACAM 459</strain>
    </source>
</reference>
<comment type="cofactor">
    <cofactor evidence="1">
        <name>a divalent metal cation</name>
        <dbReference type="ChEBI" id="CHEBI:60240"/>
    </cofactor>
</comment>
<comment type="catalytic activity">
    <reaction evidence="6">
        <text>ATP + (deoxyribonucleotide)n-3'-hydroxyl + 5'-phospho-(deoxyribonucleotide)m = (deoxyribonucleotide)n+m + AMP + diphosphate.</text>
        <dbReference type="EC" id="6.5.1.1"/>
    </reaction>
</comment>
<keyword evidence="2 9" id="KW-0436">Ligase</keyword>
<evidence type="ECO:0000313" key="10">
    <source>
        <dbReference type="Proteomes" id="UP000321822"/>
    </source>
</evidence>
<dbReference type="GO" id="GO:0003910">
    <property type="term" value="F:DNA ligase (ATP) activity"/>
    <property type="evidence" value="ECO:0007669"/>
    <property type="project" value="UniProtKB-EC"/>
</dbReference>
<dbReference type="CDD" id="cd07896">
    <property type="entry name" value="Adenylation_kDNA_ligase_like"/>
    <property type="match status" value="1"/>
</dbReference>
<dbReference type="Proteomes" id="UP000321822">
    <property type="component" value="Unassembled WGS sequence"/>
</dbReference>
<dbReference type="GO" id="GO:0006281">
    <property type="term" value="P:DNA repair"/>
    <property type="evidence" value="ECO:0007669"/>
    <property type="project" value="UniProtKB-KW"/>
</dbReference>
<feature type="chain" id="PRO_5022900308" evidence="7">
    <location>
        <begin position="23"/>
        <end position="289"/>
    </location>
</feature>
<dbReference type="PANTHER" id="PTHR47810:SF1">
    <property type="entry name" value="DNA LIGASE B"/>
    <property type="match status" value="1"/>
</dbReference>
<name>A0A5C6QIX0_9GAMM</name>
<evidence type="ECO:0000256" key="6">
    <source>
        <dbReference type="ARBA" id="ARBA00034003"/>
    </source>
</evidence>
<evidence type="ECO:0000256" key="4">
    <source>
        <dbReference type="ARBA" id="ARBA00022763"/>
    </source>
</evidence>
<dbReference type="OrthoDB" id="9782700at2"/>
<dbReference type="PROSITE" id="PS50160">
    <property type="entry name" value="DNA_LIGASE_A3"/>
    <property type="match status" value="1"/>
</dbReference>
<keyword evidence="7" id="KW-0732">Signal</keyword>
<dbReference type="InterPro" id="IPR012340">
    <property type="entry name" value="NA-bd_OB-fold"/>
</dbReference>
<dbReference type="Gene3D" id="2.40.50.140">
    <property type="entry name" value="Nucleic acid-binding proteins"/>
    <property type="match status" value="1"/>
</dbReference>
<dbReference type="PANTHER" id="PTHR47810">
    <property type="entry name" value="DNA LIGASE"/>
    <property type="match status" value="1"/>
</dbReference>
<dbReference type="Gene3D" id="3.30.470.30">
    <property type="entry name" value="DNA ligase/mRNA capping enzyme"/>
    <property type="match status" value="1"/>
</dbReference>
<evidence type="ECO:0000256" key="2">
    <source>
        <dbReference type="ARBA" id="ARBA00022598"/>
    </source>
</evidence>
<dbReference type="RefSeq" id="WP_146786542.1">
    <property type="nucleotide sequence ID" value="NZ_VOLT01000004.1"/>
</dbReference>
<dbReference type="InterPro" id="IPR012310">
    <property type="entry name" value="DNA_ligase_ATP-dep_cent"/>
</dbReference>
<dbReference type="NCBIfam" id="NF006592">
    <property type="entry name" value="PRK09125.1"/>
    <property type="match status" value="1"/>
</dbReference>
<keyword evidence="10" id="KW-1185">Reference proteome</keyword>
<dbReference type="CDD" id="cd08041">
    <property type="entry name" value="OBF_kDNA_ligase_like"/>
    <property type="match status" value="1"/>
</dbReference>
<keyword evidence="3" id="KW-0235">DNA replication</keyword>
<organism evidence="9 10">
    <name type="scientific">Colwellia demingiae</name>
    <dbReference type="NCBI Taxonomy" id="89401"/>
    <lineage>
        <taxon>Bacteria</taxon>
        <taxon>Pseudomonadati</taxon>
        <taxon>Pseudomonadota</taxon>
        <taxon>Gammaproteobacteria</taxon>
        <taxon>Alteromonadales</taxon>
        <taxon>Colwelliaceae</taxon>
        <taxon>Colwellia</taxon>
    </lineage>
</organism>
<dbReference type="GO" id="GO:0005524">
    <property type="term" value="F:ATP binding"/>
    <property type="evidence" value="ECO:0007669"/>
    <property type="project" value="InterPro"/>
</dbReference>
<dbReference type="Pfam" id="PF01068">
    <property type="entry name" value="DNA_ligase_A_M"/>
    <property type="match status" value="1"/>
</dbReference>
<evidence type="ECO:0000256" key="3">
    <source>
        <dbReference type="ARBA" id="ARBA00022705"/>
    </source>
</evidence>
<dbReference type="InterPro" id="IPR029319">
    <property type="entry name" value="DNA_ligase_OB"/>
</dbReference>
<feature type="signal peptide" evidence="7">
    <location>
        <begin position="1"/>
        <end position="22"/>
    </location>
</feature>
<feature type="domain" description="ATP-dependent DNA ligase family profile" evidence="8">
    <location>
        <begin position="138"/>
        <end position="220"/>
    </location>
</feature>